<evidence type="ECO:0000256" key="7">
    <source>
        <dbReference type="ARBA" id="ARBA00023140"/>
    </source>
</evidence>
<dbReference type="PROSITE" id="PS50005">
    <property type="entry name" value="TPR"/>
    <property type="match status" value="3"/>
</dbReference>
<keyword evidence="7" id="KW-0576">Peroxisome</keyword>
<dbReference type="GO" id="GO:0005829">
    <property type="term" value="C:cytosol"/>
    <property type="evidence" value="ECO:0007669"/>
    <property type="project" value="TreeGrafter"/>
</dbReference>
<gene>
    <name evidence="9" type="ORF">g.32768</name>
</gene>
<dbReference type="PANTHER" id="PTHR10130">
    <property type="entry name" value="PEROXISOMAL TARGETING SIGNAL 1 RECEPTOR PEX5"/>
    <property type="match status" value="1"/>
</dbReference>
<name>A0A1B6DPQ0_9HEMI</name>
<dbReference type="GO" id="GO:0005052">
    <property type="term" value="F:peroxisome matrix targeting signal-1 binding"/>
    <property type="evidence" value="ECO:0007669"/>
    <property type="project" value="TreeGrafter"/>
</dbReference>
<keyword evidence="6 8" id="KW-0802">TPR repeat</keyword>
<dbReference type="AlphaFoldDB" id="A0A1B6DPQ0"/>
<evidence type="ECO:0000313" key="9">
    <source>
        <dbReference type="EMBL" id="JAS27654.1"/>
    </source>
</evidence>
<dbReference type="SMART" id="SM00028">
    <property type="entry name" value="TPR"/>
    <property type="match status" value="5"/>
</dbReference>
<protein>
    <submittedName>
        <fullName evidence="9">Uncharacterized protein</fullName>
    </submittedName>
</protein>
<dbReference type="GO" id="GO:0016560">
    <property type="term" value="P:protein import into peroxisome matrix, docking"/>
    <property type="evidence" value="ECO:0007669"/>
    <property type="project" value="TreeGrafter"/>
</dbReference>
<evidence type="ECO:0000256" key="6">
    <source>
        <dbReference type="ARBA" id="ARBA00022803"/>
    </source>
</evidence>
<dbReference type="GO" id="GO:0005778">
    <property type="term" value="C:peroxisomal membrane"/>
    <property type="evidence" value="ECO:0007669"/>
    <property type="project" value="TreeGrafter"/>
</dbReference>
<accession>A0A1B6DPQ0</accession>
<dbReference type="SUPFAM" id="SSF48452">
    <property type="entry name" value="TPR-like"/>
    <property type="match status" value="1"/>
</dbReference>
<evidence type="ECO:0000256" key="5">
    <source>
        <dbReference type="ARBA" id="ARBA00022737"/>
    </source>
</evidence>
<proteinExistence type="inferred from homology"/>
<dbReference type="InterPro" id="IPR011990">
    <property type="entry name" value="TPR-like_helical_dom_sf"/>
</dbReference>
<evidence type="ECO:0000256" key="2">
    <source>
        <dbReference type="ARBA" id="ARBA00004496"/>
    </source>
</evidence>
<dbReference type="InterPro" id="IPR019734">
    <property type="entry name" value="TPR_rpt"/>
</dbReference>
<keyword evidence="5" id="KW-0677">Repeat</keyword>
<dbReference type="Gene3D" id="1.25.40.10">
    <property type="entry name" value="Tetratricopeptide repeat domain"/>
    <property type="match status" value="1"/>
</dbReference>
<feature type="repeat" description="TPR" evidence="8">
    <location>
        <begin position="369"/>
        <end position="402"/>
    </location>
</feature>
<dbReference type="PANTHER" id="PTHR10130:SF0">
    <property type="entry name" value="GH08708P"/>
    <property type="match status" value="1"/>
</dbReference>
<dbReference type="InterPro" id="IPR024111">
    <property type="entry name" value="PEX5/PEX5L"/>
</dbReference>
<comment type="subcellular location">
    <subcellularLocation>
        <location evidence="2">Cytoplasm</location>
    </subcellularLocation>
    <subcellularLocation>
        <location evidence="1">Peroxisome</location>
    </subcellularLocation>
</comment>
<organism evidence="9">
    <name type="scientific">Clastoptera arizonana</name>
    <name type="common">Arizona spittle bug</name>
    <dbReference type="NCBI Taxonomy" id="38151"/>
    <lineage>
        <taxon>Eukaryota</taxon>
        <taxon>Metazoa</taxon>
        <taxon>Ecdysozoa</taxon>
        <taxon>Arthropoda</taxon>
        <taxon>Hexapoda</taxon>
        <taxon>Insecta</taxon>
        <taxon>Pterygota</taxon>
        <taxon>Neoptera</taxon>
        <taxon>Paraneoptera</taxon>
        <taxon>Hemiptera</taxon>
        <taxon>Auchenorrhyncha</taxon>
        <taxon>Cercopoidea</taxon>
        <taxon>Clastopteridae</taxon>
        <taxon>Clastoptera</taxon>
    </lineage>
</organism>
<dbReference type="EMBL" id="GEDC01009644">
    <property type="protein sequence ID" value="JAS27654.1"/>
    <property type="molecule type" value="Transcribed_RNA"/>
</dbReference>
<evidence type="ECO:0000256" key="4">
    <source>
        <dbReference type="ARBA" id="ARBA00022490"/>
    </source>
</evidence>
<dbReference type="Pfam" id="PF13432">
    <property type="entry name" value="TPR_16"/>
    <property type="match status" value="2"/>
</dbReference>
<evidence type="ECO:0000256" key="8">
    <source>
        <dbReference type="PROSITE-ProRule" id="PRU00339"/>
    </source>
</evidence>
<comment type="similarity">
    <text evidence="3">Belongs to the peroxisomal targeting signal receptor family.</text>
</comment>
<reference evidence="9" key="1">
    <citation type="submission" date="2015-12" db="EMBL/GenBank/DDBJ databases">
        <title>De novo transcriptome assembly of four potential Pierce s Disease insect vectors from Arizona vineyards.</title>
        <authorList>
            <person name="Tassone E.E."/>
        </authorList>
    </citation>
    <scope>NUCLEOTIDE SEQUENCE</scope>
</reference>
<sequence length="639" mass="71665">MALRDLVEGECGGANSLVRLGSHFVQDRALKEEGFRYPFRPDDGFVTSDSDTLVQQFLEETLGHTTNNFRMDTLLAEMRELERGEGNMARAGPIQSPPVAQLATQLDDSCWADQYIEAGKQFKEQNHLDGIWESSPSEGGPNERADDISELGFGPKWAKEYLESHEQLNFDEPDEIAYAGILAEDFKTELNIDSSELKDVANEILDNTADDPRFTYSKFMKFMHQIGEGEVMVNDNMFALNESGEAAMTNPISERQYETNSAINSESATQSMSNEDEAARSFENEFFQEDLWSKLSSQFKKMSEEDLHPWASEFNDYSSSFKDYRFASENPMQDFPNLLEEGKKRLAAGDLPSAVLCFEAAVQNNPGDAEAWLLLGTSQAENEQDPLAIAALKKCLQLEPSNLTALMSLAVCYTNENYQQQACSALKLWLQMNPKYSDLLGQGTSASERLGDISTLMTRDLHKEVCDLYIVAARRNPLDTIDPDVQCGLGVLFNLTNEQDKAADCFKAALQVRPEDARLWNRLGATYANGERSEEAVDAYHMALQLSPGFIRARYNLGITCSHLGAHREAIEHLLMALNQQAAGRGIQGERCSTMSDTIWHTLKLLINLHDVDRREIIRDALSKRDLDFLNKEFGMNSS</sequence>
<feature type="repeat" description="TPR" evidence="8">
    <location>
        <begin position="517"/>
        <end position="550"/>
    </location>
</feature>
<feature type="repeat" description="TPR" evidence="8">
    <location>
        <begin position="483"/>
        <end position="516"/>
    </location>
</feature>
<evidence type="ECO:0000256" key="3">
    <source>
        <dbReference type="ARBA" id="ARBA00005348"/>
    </source>
</evidence>
<evidence type="ECO:0000256" key="1">
    <source>
        <dbReference type="ARBA" id="ARBA00004275"/>
    </source>
</evidence>
<keyword evidence="4" id="KW-0963">Cytoplasm</keyword>